<dbReference type="Proteomes" id="UP000717585">
    <property type="component" value="Unassembled WGS sequence"/>
</dbReference>
<protein>
    <recommendedName>
        <fullName evidence="5">Integrase core domain-containing protein</fullName>
    </recommendedName>
</protein>
<dbReference type="PROSITE" id="PS50013">
    <property type="entry name" value="CHROMO_2"/>
    <property type="match status" value="1"/>
</dbReference>
<evidence type="ECO:0000259" key="1">
    <source>
        <dbReference type="PROSITE" id="PS50013"/>
    </source>
</evidence>
<feature type="domain" description="Integrase catalytic" evidence="2">
    <location>
        <begin position="1"/>
        <end position="132"/>
    </location>
</feature>
<keyword evidence="4" id="KW-1185">Reference proteome</keyword>
<dbReference type="SUPFAM" id="SSF54160">
    <property type="entry name" value="Chromo domain-like"/>
    <property type="match status" value="1"/>
</dbReference>
<dbReference type="GO" id="GO:0003676">
    <property type="term" value="F:nucleic acid binding"/>
    <property type="evidence" value="ECO:0007669"/>
    <property type="project" value="InterPro"/>
</dbReference>
<dbReference type="PANTHER" id="PTHR37984">
    <property type="entry name" value="PROTEIN CBG26694"/>
    <property type="match status" value="1"/>
</dbReference>
<dbReference type="InterPro" id="IPR016197">
    <property type="entry name" value="Chromo-like_dom_sf"/>
</dbReference>
<comment type="caution">
    <text evidence="3">The sequence shown here is derived from an EMBL/GenBank/DDBJ whole genome shotgun (WGS) entry which is preliminary data.</text>
</comment>
<reference evidence="3" key="1">
    <citation type="submission" date="2021-05" db="EMBL/GenBank/DDBJ databases">
        <title>A free-living protist that lacks canonical eukaryotic 1 DNA replication and segregation systems.</title>
        <authorList>
            <person name="Salas-Leiva D.E."/>
            <person name="Tromer E.C."/>
            <person name="Curtis B.A."/>
            <person name="Jerlstrom-Hultqvist J."/>
            <person name="Kolisko M."/>
            <person name="Yi Z."/>
            <person name="Salas-Leiva J.S."/>
            <person name="Gallot-Lavallee L."/>
            <person name="Kops G.J.P.L."/>
            <person name="Archibald J.M."/>
            <person name="Simpson A.G.B."/>
            <person name="Roger A.J."/>
        </authorList>
    </citation>
    <scope>NUCLEOTIDE SEQUENCE</scope>
    <source>
        <strain evidence="3">BICM</strain>
    </source>
</reference>
<sequence>MVDMSSRWVELAPLMTLSAAEAARAFVNTWVLRFGVPKTLQSDGGTQFRNSIFSGLADRIGFVTHYTTPYHPQSNGIVERANSLVERILRARRYHIASNEWIDSIPIAQWLLNNTARVPTRLTPAEIVYGFSPVRCPEEVVFIPSATDVISEGQETWLADAAACRHIAAERIKASVLFSQSGPDPRPEVTSPLVLVVYPERPPDKLAAGLRGPMRRVENHHQHSRLVAYTVEDMVTGVRSRVDASRVLPFEAGNLTDEAIARLSTVIAADYISERIVECSGDGDVEDMTYLVEWRGYEQEEATWEPFVNLDGNNLFQDFLDAREERRKKFMMLGF</sequence>
<dbReference type="InterPro" id="IPR050951">
    <property type="entry name" value="Retrovirus_Pol_polyprotein"/>
</dbReference>
<accession>A0A8J6AQ80</accession>
<dbReference type="InterPro" id="IPR036397">
    <property type="entry name" value="RNaseH_sf"/>
</dbReference>
<dbReference type="AlphaFoldDB" id="A0A8J6AQ80"/>
<dbReference type="OrthoDB" id="775972at2759"/>
<dbReference type="PROSITE" id="PS50994">
    <property type="entry name" value="INTEGRASE"/>
    <property type="match status" value="1"/>
</dbReference>
<dbReference type="InterPro" id="IPR000953">
    <property type="entry name" value="Chromo/chromo_shadow_dom"/>
</dbReference>
<dbReference type="InterPro" id="IPR001584">
    <property type="entry name" value="Integrase_cat-core"/>
</dbReference>
<gene>
    <name evidence="3" type="ORF">J8273_6925</name>
</gene>
<dbReference type="Gene3D" id="3.30.420.10">
    <property type="entry name" value="Ribonuclease H-like superfamily/Ribonuclease H"/>
    <property type="match status" value="1"/>
</dbReference>
<evidence type="ECO:0000259" key="2">
    <source>
        <dbReference type="PROSITE" id="PS50994"/>
    </source>
</evidence>
<organism evidence="3 4">
    <name type="scientific">Carpediemonas membranifera</name>
    <dbReference type="NCBI Taxonomy" id="201153"/>
    <lineage>
        <taxon>Eukaryota</taxon>
        <taxon>Metamonada</taxon>
        <taxon>Carpediemonas-like organisms</taxon>
        <taxon>Carpediemonas</taxon>
    </lineage>
</organism>
<dbReference type="EMBL" id="JAHDYR010000062">
    <property type="protein sequence ID" value="KAG9390688.1"/>
    <property type="molecule type" value="Genomic_DNA"/>
</dbReference>
<evidence type="ECO:0000313" key="3">
    <source>
        <dbReference type="EMBL" id="KAG9390688.1"/>
    </source>
</evidence>
<dbReference type="Gene3D" id="2.40.50.40">
    <property type="match status" value="1"/>
</dbReference>
<dbReference type="InterPro" id="IPR012337">
    <property type="entry name" value="RNaseH-like_sf"/>
</dbReference>
<proteinExistence type="predicted"/>
<dbReference type="InterPro" id="IPR023780">
    <property type="entry name" value="Chromo_domain"/>
</dbReference>
<dbReference type="SUPFAM" id="SSF53098">
    <property type="entry name" value="Ribonuclease H-like"/>
    <property type="match status" value="1"/>
</dbReference>
<dbReference type="GO" id="GO:0015074">
    <property type="term" value="P:DNA integration"/>
    <property type="evidence" value="ECO:0007669"/>
    <property type="project" value="InterPro"/>
</dbReference>
<dbReference type="SMART" id="SM00298">
    <property type="entry name" value="CHROMO"/>
    <property type="match status" value="1"/>
</dbReference>
<feature type="domain" description="Chromo" evidence="1">
    <location>
        <begin position="271"/>
        <end position="331"/>
    </location>
</feature>
<dbReference type="Pfam" id="PF00385">
    <property type="entry name" value="Chromo"/>
    <property type="match status" value="1"/>
</dbReference>
<dbReference type="PANTHER" id="PTHR37984:SF5">
    <property type="entry name" value="PROTEIN NYNRIN-LIKE"/>
    <property type="match status" value="1"/>
</dbReference>
<name>A0A8J6AQ80_9EUKA</name>
<evidence type="ECO:0000313" key="4">
    <source>
        <dbReference type="Proteomes" id="UP000717585"/>
    </source>
</evidence>
<evidence type="ECO:0008006" key="5">
    <source>
        <dbReference type="Google" id="ProtNLM"/>
    </source>
</evidence>